<name>A0A0R3LWZ5_9BRAD</name>
<accession>A0A0R3LWZ5</accession>
<organism evidence="1 2">
    <name type="scientific">Bradyrhizobium jicamae</name>
    <dbReference type="NCBI Taxonomy" id="280332"/>
    <lineage>
        <taxon>Bacteria</taxon>
        <taxon>Pseudomonadati</taxon>
        <taxon>Pseudomonadota</taxon>
        <taxon>Alphaproteobacteria</taxon>
        <taxon>Hyphomicrobiales</taxon>
        <taxon>Nitrobacteraceae</taxon>
        <taxon>Bradyrhizobium</taxon>
    </lineage>
</organism>
<keyword evidence="2" id="KW-1185">Reference proteome</keyword>
<proteinExistence type="predicted"/>
<dbReference type="STRING" id="280332.CQ12_31820"/>
<dbReference type="Proteomes" id="UP000050863">
    <property type="component" value="Unassembled WGS sequence"/>
</dbReference>
<sequence length="70" mass="7877">MSHFETMQIFFRCLKPWEDNLRGLNVIFDLGIFFGECVIARTRACTGPTGPAYLTMDRPRPAGHTSRGTA</sequence>
<protein>
    <submittedName>
        <fullName evidence="1">Uncharacterized protein</fullName>
    </submittedName>
</protein>
<dbReference type="EMBL" id="LLXZ01000038">
    <property type="protein sequence ID" value="KRR12235.1"/>
    <property type="molecule type" value="Genomic_DNA"/>
</dbReference>
<evidence type="ECO:0000313" key="2">
    <source>
        <dbReference type="Proteomes" id="UP000050863"/>
    </source>
</evidence>
<reference evidence="1 2" key="1">
    <citation type="submission" date="2014-03" db="EMBL/GenBank/DDBJ databases">
        <title>Bradyrhizobium valentinum sp. nov., isolated from effective nodules of Lupinus mariae-josephae, a lupine endemic of basic-lime soils in Eastern Spain.</title>
        <authorList>
            <person name="Duran D."/>
            <person name="Rey L."/>
            <person name="Navarro A."/>
            <person name="Busquets A."/>
            <person name="Imperial J."/>
            <person name="Ruiz-Argueso T."/>
        </authorList>
    </citation>
    <scope>NUCLEOTIDE SEQUENCE [LARGE SCALE GENOMIC DNA]</scope>
    <source>
        <strain evidence="1 2">PAC68</strain>
    </source>
</reference>
<dbReference type="AlphaFoldDB" id="A0A0R3LWZ5"/>
<gene>
    <name evidence="1" type="ORF">CQ12_31820</name>
</gene>
<comment type="caution">
    <text evidence="1">The sequence shown here is derived from an EMBL/GenBank/DDBJ whole genome shotgun (WGS) entry which is preliminary data.</text>
</comment>
<evidence type="ECO:0000313" key="1">
    <source>
        <dbReference type="EMBL" id="KRR12235.1"/>
    </source>
</evidence>